<accession>A0A7S0VZ46</accession>
<sequence length="385" mass="42574">MRLRFRIMSQGEPPKKKVDFYKVLGVPRGAGQEQIKSAYKRLALQCHPDKANGDPELMQQFQEVSAAYTVLMDPTKRKQYDMMGEAAVEMEALDMEQMTFGTTLVAALFSKLGAPIPTAIPQRTLDDATDTGARQNARAIVWGQSMECSIPKNGAQFYRGEVTGEVAERGVRVMAHSPAGSKFKVLWFDQAGTLEASDESVPGAYGRGGSMSCTHLCSFRAMHLDAAPQQGFRVSDEDDCPPIFRRLETLAASRHSPLREGNLLVAIQGDNFFRDVKVTVTFSLLDPSLKDKVTGSEEALAARRDELCQLEREYWDARQKYERVAAKVAAVTESVDDELLERDALYAEMAGDGLLISGVRDAKQRAADARARAKAKAEAKAERRR</sequence>
<dbReference type="PRINTS" id="PR00625">
    <property type="entry name" value="JDOMAIN"/>
</dbReference>
<organism evidence="2">
    <name type="scientific">Hemiselmis tepida</name>
    <dbReference type="NCBI Taxonomy" id="464990"/>
    <lineage>
        <taxon>Eukaryota</taxon>
        <taxon>Cryptophyceae</taxon>
        <taxon>Cryptomonadales</taxon>
        <taxon>Hemiselmidaceae</taxon>
        <taxon>Hemiselmis</taxon>
    </lineage>
</organism>
<dbReference type="Pfam" id="PF00226">
    <property type="entry name" value="DnaJ"/>
    <property type="match status" value="1"/>
</dbReference>
<dbReference type="Gene3D" id="1.10.287.110">
    <property type="entry name" value="DnaJ domain"/>
    <property type="match status" value="1"/>
</dbReference>
<dbReference type="InterPro" id="IPR001623">
    <property type="entry name" value="DnaJ_domain"/>
</dbReference>
<dbReference type="SMART" id="SM00271">
    <property type="entry name" value="DnaJ"/>
    <property type="match status" value="1"/>
</dbReference>
<feature type="domain" description="J" evidence="1">
    <location>
        <begin position="19"/>
        <end position="84"/>
    </location>
</feature>
<dbReference type="EMBL" id="HBFN01020829">
    <property type="protein sequence ID" value="CAD8798487.1"/>
    <property type="molecule type" value="Transcribed_RNA"/>
</dbReference>
<name>A0A7S0VZ46_9CRYP</name>
<dbReference type="SUPFAM" id="SSF46565">
    <property type="entry name" value="Chaperone J-domain"/>
    <property type="match status" value="1"/>
</dbReference>
<dbReference type="AlphaFoldDB" id="A0A7S0VZ46"/>
<protein>
    <recommendedName>
        <fullName evidence="1">J domain-containing protein</fullName>
    </recommendedName>
</protein>
<dbReference type="InterPro" id="IPR052812">
    <property type="entry name" value="Plant_DnaJ_domain"/>
</dbReference>
<proteinExistence type="predicted"/>
<dbReference type="PANTHER" id="PTHR44272">
    <property type="entry name" value="DNAJ DOMAIN (PROKARYOTIC HEAT SHOCK PROTEIN)"/>
    <property type="match status" value="1"/>
</dbReference>
<evidence type="ECO:0000313" key="2">
    <source>
        <dbReference type="EMBL" id="CAD8798487.1"/>
    </source>
</evidence>
<dbReference type="PROSITE" id="PS50076">
    <property type="entry name" value="DNAJ_2"/>
    <property type="match status" value="1"/>
</dbReference>
<dbReference type="PANTHER" id="PTHR44272:SF3">
    <property type="entry name" value="J DOMAIN-CONTAINING PROTEIN"/>
    <property type="match status" value="1"/>
</dbReference>
<evidence type="ECO:0000259" key="1">
    <source>
        <dbReference type="PROSITE" id="PS50076"/>
    </source>
</evidence>
<reference evidence="2" key="1">
    <citation type="submission" date="2021-01" db="EMBL/GenBank/DDBJ databases">
        <authorList>
            <person name="Corre E."/>
            <person name="Pelletier E."/>
            <person name="Niang G."/>
            <person name="Scheremetjew M."/>
            <person name="Finn R."/>
            <person name="Kale V."/>
            <person name="Holt S."/>
            <person name="Cochrane G."/>
            <person name="Meng A."/>
            <person name="Brown T."/>
            <person name="Cohen L."/>
        </authorList>
    </citation>
    <scope>NUCLEOTIDE SEQUENCE</scope>
    <source>
        <strain evidence="2">CCMP443</strain>
    </source>
</reference>
<gene>
    <name evidence="2" type="ORF">HTEP1355_LOCUS12128</name>
</gene>
<dbReference type="CDD" id="cd06257">
    <property type="entry name" value="DnaJ"/>
    <property type="match status" value="1"/>
</dbReference>
<dbReference type="InterPro" id="IPR036869">
    <property type="entry name" value="J_dom_sf"/>
</dbReference>